<organism evidence="7 8">
    <name type="scientific">Marivirga salinarum</name>
    <dbReference type="NCBI Taxonomy" id="3059078"/>
    <lineage>
        <taxon>Bacteria</taxon>
        <taxon>Pseudomonadati</taxon>
        <taxon>Bacteroidota</taxon>
        <taxon>Cytophagia</taxon>
        <taxon>Cytophagales</taxon>
        <taxon>Marivirgaceae</taxon>
        <taxon>Marivirga</taxon>
    </lineage>
</organism>
<dbReference type="InterPro" id="IPR013324">
    <property type="entry name" value="RNA_pol_sigma_r3/r4-like"/>
</dbReference>
<dbReference type="InterPro" id="IPR036388">
    <property type="entry name" value="WH-like_DNA-bd_sf"/>
</dbReference>
<dbReference type="PANTHER" id="PTHR43133:SF51">
    <property type="entry name" value="RNA POLYMERASE SIGMA FACTOR"/>
    <property type="match status" value="1"/>
</dbReference>
<dbReference type="InterPro" id="IPR007627">
    <property type="entry name" value="RNA_pol_sigma70_r2"/>
</dbReference>
<evidence type="ECO:0000256" key="4">
    <source>
        <dbReference type="ARBA" id="ARBA00023163"/>
    </source>
</evidence>
<evidence type="ECO:0000256" key="1">
    <source>
        <dbReference type="ARBA" id="ARBA00010641"/>
    </source>
</evidence>
<keyword evidence="8" id="KW-1185">Reference proteome</keyword>
<dbReference type="EMBL" id="CP129971">
    <property type="protein sequence ID" value="WMN11354.1"/>
    <property type="molecule type" value="Genomic_DNA"/>
</dbReference>
<dbReference type="InterPro" id="IPR013249">
    <property type="entry name" value="RNA_pol_sigma70_r4_t2"/>
</dbReference>
<dbReference type="PANTHER" id="PTHR43133">
    <property type="entry name" value="RNA POLYMERASE ECF-TYPE SIGMA FACTO"/>
    <property type="match status" value="1"/>
</dbReference>
<dbReference type="InterPro" id="IPR039425">
    <property type="entry name" value="RNA_pol_sigma-70-like"/>
</dbReference>
<sequence>MEKNSIYIHQDLIISCKNGDHKAFKELYMLYAKSMFNIALRILKNRDEAEDTIQEAFIKAYNKIDQFDFQATFGAWLKKIVVNQALDYLRKESKWLMNDIENENITEESEVDWEDIDLKVDIVKKAIHNLPTGFRAVASLYLFEGYEHKEIAEILSISENTSKSQFHRAKKKIKDFIKHYEEGNRQTGSIYQG</sequence>
<evidence type="ECO:0000259" key="5">
    <source>
        <dbReference type="Pfam" id="PF04542"/>
    </source>
</evidence>
<dbReference type="InterPro" id="IPR014284">
    <property type="entry name" value="RNA_pol_sigma-70_dom"/>
</dbReference>
<proteinExistence type="inferred from homology"/>
<evidence type="ECO:0000256" key="3">
    <source>
        <dbReference type="ARBA" id="ARBA00023082"/>
    </source>
</evidence>
<name>A0AA51RDY6_9BACT</name>
<evidence type="ECO:0000313" key="7">
    <source>
        <dbReference type="EMBL" id="WMN11354.1"/>
    </source>
</evidence>
<dbReference type="SUPFAM" id="SSF88659">
    <property type="entry name" value="Sigma3 and sigma4 domains of RNA polymerase sigma factors"/>
    <property type="match status" value="1"/>
</dbReference>
<dbReference type="AlphaFoldDB" id="A0AA51RDY6"/>
<dbReference type="Pfam" id="PF04542">
    <property type="entry name" value="Sigma70_r2"/>
    <property type="match status" value="1"/>
</dbReference>
<evidence type="ECO:0000256" key="2">
    <source>
        <dbReference type="ARBA" id="ARBA00023015"/>
    </source>
</evidence>
<feature type="domain" description="RNA polymerase sigma factor 70 region 4 type 2" evidence="6">
    <location>
        <begin position="123"/>
        <end position="173"/>
    </location>
</feature>
<dbReference type="NCBIfam" id="TIGR02937">
    <property type="entry name" value="sigma70-ECF"/>
    <property type="match status" value="1"/>
</dbReference>
<dbReference type="Gene3D" id="1.10.10.10">
    <property type="entry name" value="Winged helix-like DNA-binding domain superfamily/Winged helix DNA-binding domain"/>
    <property type="match status" value="1"/>
</dbReference>
<dbReference type="Pfam" id="PF08281">
    <property type="entry name" value="Sigma70_r4_2"/>
    <property type="match status" value="1"/>
</dbReference>
<protein>
    <submittedName>
        <fullName evidence="7">RNA polymerase sigma factor</fullName>
    </submittedName>
</protein>
<reference evidence="7 8" key="1">
    <citation type="submission" date="2023-08" db="EMBL/GenBank/DDBJ databases">
        <title>Comparative genomics and taxonomic characterization of three novel marine species of genus Marivirga.</title>
        <authorList>
            <person name="Muhammad N."/>
            <person name="Kim S.-G."/>
        </authorList>
    </citation>
    <scope>NUCLEOTIDE SEQUENCE [LARGE SCALE GENOMIC DNA]</scope>
    <source>
        <strain evidence="7 8">BDSF4-3</strain>
    </source>
</reference>
<dbReference type="Proteomes" id="UP001230496">
    <property type="component" value="Chromosome"/>
</dbReference>
<keyword evidence="4" id="KW-0804">Transcription</keyword>
<gene>
    <name evidence="7" type="ORF">QYS49_38080</name>
</gene>
<dbReference type="Gene3D" id="1.10.1740.10">
    <property type="match status" value="1"/>
</dbReference>
<dbReference type="GO" id="GO:0003677">
    <property type="term" value="F:DNA binding"/>
    <property type="evidence" value="ECO:0007669"/>
    <property type="project" value="InterPro"/>
</dbReference>
<feature type="domain" description="RNA polymerase sigma-70 region 2" evidence="5">
    <location>
        <begin position="27"/>
        <end position="93"/>
    </location>
</feature>
<evidence type="ECO:0000313" key="8">
    <source>
        <dbReference type="Proteomes" id="UP001230496"/>
    </source>
</evidence>
<dbReference type="GO" id="GO:0006352">
    <property type="term" value="P:DNA-templated transcription initiation"/>
    <property type="evidence" value="ECO:0007669"/>
    <property type="project" value="InterPro"/>
</dbReference>
<keyword evidence="2" id="KW-0805">Transcription regulation</keyword>
<comment type="similarity">
    <text evidence="1">Belongs to the sigma-70 factor family. ECF subfamily.</text>
</comment>
<dbReference type="InterPro" id="IPR013325">
    <property type="entry name" value="RNA_pol_sigma_r2"/>
</dbReference>
<dbReference type="CDD" id="cd06171">
    <property type="entry name" value="Sigma70_r4"/>
    <property type="match status" value="1"/>
</dbReference>
<dbReference type="KEGG" id="msaa:QYS49_38080"/>
<evidence type="ECO:0000259" key="6">
    <source>
        <dbReference type="Pfam" id="PF08281"/>
    </source>
</evidence>
<dbReference type="SUPFAM" id="SSF88946">
    <property type="entry name" value="Sigma2 domain of RNA polymerase sigma factors"/>
    <property type="match status" value="1"/>
</dbReference>
<dbReference type="GO" id="GO:0016987">
    <property type="term" value="F:sigma factor activity"/>
    <property type="evidence" value="ECO:0007669"/>
    <property type="project" value="UniProtKB-KW"/>
</dbReference>
<accession>A0AA51RDY6</accession>
<keyword evidence="3" id="KW-0731">Sigma factor</keyword>
<dbReference type="RefSeq" id="WP_308348420.1">
    <property type="nucleotide sequence ID" value="NZ_CP129971.1"/>
</dbReference>